<sequence>MTKYSIFWKNTETGGEGNGTHAFDDLSAVLEWIKYLNDTHPHIYHYYKAVSSDTPLVKK</sequence>
<organism evidence="1">
    <name type="scientific">Florenciella sp. virus SA2</name>
    <dbReference type="NCBI Taxonomy" id="3240092"/>
    <lineage>
        <taxon>Viruses</taxon>
    </lineage>
</organism>
<accession>A0AB39JE41</accession>
<evidence type="ECO:0000313" key="1">
    <source>
        <dbReference type="EMBL" id="XDO01951.1"/>
    </source>
</evidence>
<protein>
    <submittedName>
        <fullName evidence="1">Uncharacterized protein</fullName>
    </submittedName>
</protein>
<proteinExistence type="predicted"/>
<gene>
    <name evidence="1" type="ORF">FloV-SA2_00132</name>
</gene>
<reference evidence="1" key="1">
    <citation type="submission" date="2024-03" db="EMBL/GenBank/DDBJ databases">
        <title>Eukaryotic viruses encode the ribosomal protein eL40.</title>
        <authorList>
            <person name="Thomy J."/>
            <person name="Schvarcz C.R."/>
            <person name="McBeain K.A."/>
            <person name="Edwards K.F."/>
            <person name="Steward G.F."/>
        </authorList>
    </citation>
    <scope>NUCLEOTIDE SEQUENCE</scope>
    <source>
        <strain evidence="1">FloV-SA2</strain>
    </source>
</reference>
<dbReference type="EMBL" id="PP542043">
    <property type="protein sequence ID" value="XDO01951.1"/>
    <property type="molecule type" value="Genomic_DNA"/>
</dbReference>
<name>A0AB39JE41_9VIRU</name>